<name>A0A2P4ZPP7_9HYPO</name>
<dbReference type="RefSeq" id="XP_024405724.1">
    <property type="nucleotide sequence ID" value="XM_024549494.1"/>
</dbReference>
<keyword evidence="4" id="KW-1185">Reference proteome</keyword>
<comment type="caution">
    <text evidence="3">The sequence shown here is derived from an EMBL/GenBank/DDBJ whole genome shotgun (WGS) entry which is preliminary data.</text>
</comment>
<dbReference type="SMART" id="SM00974">
    <property type="entry name" value="T5orf172"/>
    <property type="match status" value="1"/>
</dbReference>
<feature type="region of interest" description="Disordered" evidence="1">
    <location>
        <begin position="275"/>
        <end position="300"/>
    </location>
</feature>
<evidence type="ECO:0000313" key="3">
    <source>
        <dbReference type="EMBL" id="PON26248.1"/>
    </source>
</evidence>
<evidence type="ECO:0000259" key="2">
    <source>
        <dbReference type="SMART" id="SM00974"/>
    </source>
</evidence>
<feature type="domain" description="Bacteriophage T5 Orf172 DNA-binding" evidence="2">
    <location>
        <begin position="348"/>
        <end position="434"/>
    </location>
</feature>
<accession>A0A2P4ZPP7</accession>
<dbReference type="InterPro" id="IPR018306">
    <property type="entry name" value="Phage_T5_Orf172_DNA-bd"/>
</dbReference>
<evidence type="ECO:0000256" key="1">
    <source>
        <dbReference type="SAM" id="MobiDB-lite"/>
    </source>
</evidence>
<protein>
    <recommendedName>
        <fullName evidence="2">Bacteriophage T5 Orf172 DNA-binding domain-containing protein</fullName>
    </recommendedName>
</protein>
<dbReference type="Proteomes" id="UP000054821">
    <property type="component" value="Unassembled WGS sequence"/>
</dbReference>
<dbReference type="AlphaFoldDB" id="A0A2P4ZPP7"/>
<dbReference type="GeneID" id="29981659"/>
<reference evidence="3 4" key="1">
    <citation type="journal article" date="2016" name="Genome Announc.">
        <title>Draft Whole-Genome Sequence of Trichoderma gamsii T6085, a Promising Biocontrol Agent of Fusarium Head Blight on Wheat.</title>
        <authorList>
            <person name="Baroncelli R."/>
            <person name="Zapparata A."/>
            <person name="Piaggeschi G."/>
            <person name="Sarrocco S."/>
            <person name="Vannacci G."/>
        </authorList>
    </citation>
    <scope>NUCLEOTIDE SEQUENCE [LARGE SCALE GENOMIC DNA]</scope>
    <source>
        <strain evidence="3 4">T6085</strain>
    </source>
</reference>
<dbReference type="EMBL" id="JPDN02000014">
    <property type="protein sequence ID" value="PON26248.1"/>
    <property type="molecule type" value="Genomic_DNA"/>
</dbReference>
<dbReference type="Pfam" id="PF10544">
    <property type="entry name" value="T5orf172"/>
    <property type="match status" value="1"/>
</dbReference>
<feature type="compositionally biased region" description="Basic and acidic residues" evidence="1">
    <location>
        <begin position="280"/>
        <end position="292"/>
    </location>
</feature>
<evidence type="ECO:0000313" key="4">
    <source>
        <dbReference type="Proteomes" id="UP000054821"/>
    </source>
</evidence>
<organism evidence="3 4">
    <name type="scientific">Trichoderma gamsii</name>
    <dbReference type="NCBI Taxonomy" id="398673"/>
    <lineage>
        <taxon>Eukaryota</taxon>
        <taxon>Fungi</taxon>
        <taxon>Dikarya</taxon>
        <taxon>Ascomycota</taxon>
        <taxon>Pezizomycotina</taxon>
        <taxon>Sordariomycetes</taxon>
        <taxon>Hypocreomycetidae</taxon>
        <taxon>Hypocreales</taxon>
        <taxon>Hypocreaceae</taxon>
        <taxon>Trichoderma</taxon>
    </lineage>
</organism>
<proteinExistence type="predicted"/>
<gene>
    <name evidence="3" type="ORF">TGAM01_v204724</name>
</gene>
<sequence>MSSEKMSLNPVFQALSEIQRSTDVCPHPQDSDYKTCRTKTIRGGRCRNRPCRKDERWHTPSLLLEFQNMTECPTTQSFYDRMKTFVTYTHCKGKHRDKVLDAFEAWKRIHAIDELFSERSSTPSADLLETSTAQPITAAALQLLPSTPARSIKVSDYATSDDGSSFVESTADTRSVTSNTTYMTSLPNTPMRNGTISRFDTEYVAEEEYVGEPSDEEDVFIDDKNDEKATQEDAHHDIFEEAKDGALRDNTIAPYIKQERDGEKIRDSTFTTKINATSSEKGHSDGREHVEEGDNDEEEEDTAIKGLGIIGIRRTLSLRDHSPVFQVINSHPTNPKMKEGVVYILEHEKNPSLFKIGWSSKSAEERMQQPGNCYGKNTQIFYETKRFAGAPQAERIAQVILRHANIRVSECFYCHGGHREWGQADEQSDVVLLIQRLCQAYFSDV</sequence>